<name>A0A832G6Q6_9BACT</name>
<comment type="caution">
    <text evidence="1">The sequence shown here is derived from an EMBL/GenBank/DDBJ whole genome shotgun (WGS) entry which is preliminary data.</text>
</comment>
<reference evidence="1" key="1">
    <citation type="journal article" date="2020" name="mSystems">
        <title>Genome- and Community-Level Interaction Insights into Carbon Utilization and Element Cycling Functions of Hydrothermarchaeota in Hydrothermal Sediment.</title>
        <authorList>
            <person name="Zhou Z."/>
            <person name="Liu Y."/>
            <person name="Xu W."/>
            <person name="Pan J."/>
            <person name="Luo Z.H."/>
            <person name="Li M."/>
        </authorList>
    </citation>
    <scope>NUCLEOTIDE SEQUENCE [LARGE SCALE GENOMIC DNA]</scope>
    <source>
        <strain evidence="1">SpSt-500</strain>
    </source>
</reference>
<proteinExistence type="predicted"/>
<dbReference type="InterPro" id="IPR019882">
    <property type="entry name" value="CHP03643"/>
</dbReference>
<dbReference type="Pfam" id="PF10985">
    <property type="entry name" value="DUF2805"/>
    <property type="match status" value="1"/>
</dbReference>
<dbReference type="AlphaFoldDB" id="A0A832G6Q6"/>
<organism evidence="1">
    <name type="scientific">Ignavibacterium album</name>
    <dbReference type="NCBI Taxonomy" id="591197"/>
    <lineage>
        <taxon>Bacteria</taxon>
        <taxon>Pseudomonadati</taxon>
        <taxon>Ignavibacteriota</taxon>
        <taxon>Ignavibacteria</taxon>
        <taxon>Ignavibacteriales</taxon>
        <taxon>Ignavibacteriaceae</taxon>
        <taxon>Ignavibacterium</taxon>
    </lineage>
</organism>
<evidence type="ECO:0000313" key="1">
    <source>
        <dbReference type="EMBL" id="HGT47756.1"/>
    </source>
</evidence>
<dbReference type="EMBL" id="DSVI01000008">
    <property type="protein sequence ID" value="HGT47756.1"/>
    <property type="molecule type" value="Genomic_DNA"/>
</dbReference>
<dbReference type="NCBIfam" id="TIGR03643">
    <property type="entry name" value="TIGR03643 family protein"/>
    <property type="match status" value="1"/>
</dbReference>
<accession>A0A832G6Q6</accession>
<gene>
    <name evidence="1" type="ORF">ENS56_06955</name>
</gene>
<protein>
    <submittedName>
        <fullName evidence="1">TIGR03643 family protein</fullName>
    </submittedName>
</protein>
<sequence length="80" mass="9787">MKNFSLEELSRIIEMAWEDRTPFEAIELQFGLKEKDVREIMRREMKPSSFKMWRKRVSGRKTKHLLKRSKAVKRFKSQNQ</sequence>